<feature type="region of interest" description="Disordered" evidence="1">
    <location>
        <begin position="70"/>
        <end position="112"/>
    </location>
</feature>
<evidence type="ECO:0000256" key="1">
    <source>
        <dbReference type="SAM" id="MobiDB-lite"/>
    </source>
</evidence>
<reference evidence="3" key="1">
    <citation type="submission" date="2017-11" db="EMBL/GenBank/DDBJ databases">
        <authorList>
            <person name="Lima N.C."/>
            <person name="Parody-Merino A.M."/>
            <person name="Battley P.F."/>
            <person name="Fidler A.E."/>
            <person name="Prosdocimi F."/>
        </authorList>
    </citation>
    <scope>NUCLEOTIDE SEQUENCE [LARGE SCALE GENOMIC DNA]</scope>
</reference>
<organism evidence="2 3">
    <name type="scientific">Limosa lapponica baueri</name>
    <dbReference type="NCBI Taxonomy" id="1758121"/>
    <lineage>
        <taxon>Eukaryota</taxon>
        <taxon>Metazoa</taxon>
        <taxon>Chordata</taxon>
        <taxon>Craniata</taxon>
        <taxon>Vertebrata</taxon>
        <taxon>Euteleostomi</taxon>
        <taxon>Archelosauria</taxon>
        <taxon>Archosauria</taxon>
        <taxon>Dinosauria</taxon>
        <taxon>Saurischia</taxon>
        <taxon>Theropoda</taxon>
        <taxon>Coelurosauria</taxon>
        <taxon>Aves</taxon>
        <taxon>Neognathae</taxon>
        <taxon>Neoaves</taxon>
        <taxon>Charadriiformes</taxon>
        <taxon>Scolopacidae</taxon>
        <taxon>Limosa</taxon>
    </lineage>
</organism>
<reference evidence="3" key="2">
    <citation type="submission" date="2017-12" db="EMBL/GenBank/DDBJ databases">
        <title>Genome sequence of the Bar-tailed Godwit (Limosa lapponica baueri).</title>
        <authorList>
            <person name="Lima N.C.B."/>
            <person name="Parody-Merino A.M."/>
            <person name="Battley P.F."/>
            <person name="Fidler A.E."/>
            <person name="Prosdocimi F."/>
        </authorList>
    </citation>
    <scope>NUCLEOTIDE SEQUENCE [LARGE SCALE GENOMIC DNA]</scope>
</reference>
<accession>A0A2I0T6L6</accession>
<dbReference type="AlphaFoldDB" id="A0A2I0T6L6"/>
<gene>
    <name evidence="2" type="ORF">llap_20268</name>
</gene>
<dbReference type="Proteomes" id="UP000233556">
    <property type="component" value="Unassembled WGS sequence"/>
</dbReference>
<dbReference type="EMBL" id="KZ517148">
    <property type="protein sequence ID" value="PKU29428.1"/>
    <property type="molecule type" value="Genomic_DNA"/>
</dbReference>
<protein>
    <submittedName>
        <fullName evidence="2">Uncharacterized protein</fullName>
    </submittedName>
</protein>
<feature type="region of interest" description="Disordered" evidence="1">
    <location>
        <begin position="1"/>
        <end position="21"/>
    </location>
</feature>
<proteinExistence type="predicted"/>
<evidence type="ECO:0000313" key="2">
    <source>
        <dbReference type="EMBL" id="PKU29428.1"/>
    </source>
</evidence>
<keyword evidence="3" id="KW-1185">Reference proteome</keyword>
<name>A0A2I0T6L6_LIMLA</name>
<evidence type="ECO:0000313" key="3">
    <source>
        <dbReference type="Proteomes" id="UP000233556"/>
    </source>
</evidence>
<sequence>MQFPALLPGSMEPSSTEGSFGRRLTDSRAFLFPFYVVLSFDECVGTHVVGGSLFLETNLSRSNSIAMHGWPKPGGSQSFPRDVVQANGGPGLGGAMDEPTLGMKTWVPEQGG</sequence>